<dbReference type="AlphaFoldDB" id="A0A8C0JPB2"/>
<organism evidence="3 4">
    <name type="scientific">Canis lupus dingo</name>
    <name type="common">dingo</name>
    <dbReference type="NCBI Taxonomy" id="286419"/>
    <lineage>
        <taxon>Eukaryota</taxon>
        <taxon>Metazoa</taxon>
        <taxon>Chordata</taxon>
        <taxon>Craniata</taxon>
        <taxon>Vertebrata</taxon>
        <taxon>Euteleostomi</taxon>
        <taxon>Mammalia</taxon>
        <taxon>Eutheria</taxon>
        <taxon>Laurasiatheria</taxon>
        <taxon>Carnivora</taxon>
        <taxon>Caniformia</taxon>
        <taxon>Canidae</taxon>
        <taxon>Canis</taxon>
    </lineage>
</organism>
<dbReference type="Ensembl" id="ENSCAFT00020003811.1">
    <property type="protein sequence ID" value="ENSCAFP00020003276.1"/>
    <property type="gene ID" value="ENSCAFG00020002773.1"/>
</dbReference>
<evidence type="ECO:0000313" key="3">
    <source>
        <dbReference type="Ensembl" id="ENSCAFP00020003276.1"/>
    </source>
</evidence>
<accession>A0A8C0JPB2</accession>
<dbReference type="PANTHER" id="PTHR33560">
    <property type="entry name" value="PROTEIN FAM227B"/>
    <property type="match status" value="1"/>
</dbReference>
<evidence type="ECO:0000256" key="2">
    <source>
        <dbReference type="SAM" id="MobiDB-lite"/>
    </source>
</evidence>
<protein>
    <recommendedName>
        <fullName evidence="5">Family with sequence similarity 227 member A</fullName>
    </recommendedName>
</protein>
<feature type="region of interest" description="Disordered" evidence="2">
    <location>
        <begin position="548"/>
        <end position="567"/>
    </location>
</feature>
<name>A0A8C0JPB2_CANLU</name>
<dbReference type="PANTHER" id="PTHR33560:SF1">
    <property type="entry name" value="PROTEIN FAM227A"/>
    <property type="match status" value="1"/>
</dbReference>
<evidence type="ECO:0000313" key="4">
    <source>
        <dbReference type="Proteomes" id="UP000694391"/>
    </source>
</evidence>
<dbReference type="Proteomes" id="UP000694391">
    <property type="component" value="Unplaced"/>
</dbReference>
<reference evidence="3" key="1">
    <citation type="submission" date="2025-08" db="UniProtKB">
        <authorList>
            <consortium name="Ensembl"/>
        </authorList>
    </citation>
    <scope>IDENTIFICATION</scope>
</reference>
<dbReference type="Pfam" id="PF14922">
    <property type="entry name" value="FWWh"/>
    <property type="match status" value="1"/>
</dbReference>
<comment type="similarity">
    <text evidence="1">Belongs to the FAM227 family.</text>
</comment>
<evidence type="ECO:0008006" key="5">
    <source>
        <dbReference type="Google" id="ProtNLM"/>
    </source>
</evidence>
<feature type="region of interest" description="Disordered" evidence="2">
    <location>
        <begin position="594"/>
        <end position="617"/>
    </location>
</feature>
<dbReference type="InterPro" id="IPR029417">
    <property type="entry name" value="FAM227"/>
</dbReference>
<sequence>MDVINVTALPMVPVDEYLTVSLNAQNKVKNAVRKTLEDNPPCILLWCCLQLRPNTPAIERFELEKKALREKSRGGLRDRVLNCQMMDLISIFCFLFQKIAHKNMLVELYQYPQFNSAVPNRLPNGVNFCDMVGNVVRAERNRLSGKSFCSDKELEKFLSSPSPRAMWLDSFWWIFHERYQPNKEVQNKLFDRISQNYASLLLHEFKSHYEEALLKRLPSLLSKAVYTSFCCCFPQSWFNTHEFKSDICNTMSLWISGIYPCLQSYNSWDYSELDPERFRREKIILQRRLLKSKVPLVDLGPLYSCHTPATIQLGQGRAWQARALVLAGSLSHSPKLATNMTEMLSLRNSRVKYHGQTLVFRKAAKQVKRISQAREYENMLPKQSYPACKSPELTSNFFNIYGKSPLIVHFLQNYASLQQHGKDVLIVRREKTKNATESVLTYAEVIDLTLSNMKKRKENFHQLNRLHWNEWKYFDEYLKGLQENFLRYLRVLGKGRMEKLHNQEVQKRKQLQLRQEESCRQMMQEQEIRMGQMAMEGAMGINNRGAMPPAPVPAGSPAPPGPATTMPDGTLGLTPPTTERFGQAATMEEIGAIGRTPPAFNRAASGAEFAPNKRRRY</sequence>
<evidence type="ECO:0000256" key="1">
    <source>
        <dbReference type="ARBA" id="ARBA00008666"/>
    </source>
</evidence>
<reference evidence="3" key="2">
    <citation type="submission" date="2025-09" db="UniProtKB">
        <authorList>
            <consortium name="Ensembl"/>
        </authorList>
    </citation>
    <scope>IDENTIFICATION</scope>
</reference>
<feature type="compositionally biased region" description="Pro residues" evidence="2">
    <location>
        <begin position="548"/>
        <end position="562"/>
    </location>
</feature>
<keyword evidence="4" id="KW-1185">Reference proteome</keyword>
<dbReference type="GeneTree" id="ENSGT00940000162433"/>
<proteinExistence type="inferred from homology"/>